<dbReference type="Pfam" id="PF13343">
    <property type="entry name" value="SBP_bac_6"/>
    <property type="match status" value="1"/>
</dbReference>
<evidence type="ECO:0008006" key="5">
    <source>
        <dbReference type="Google" id="ProtNLM"/>
    </source>
</evidence>
<dbReference type="Proteomes" id="UP001175228">
    <property type="component" value="Unassembled WGS sequence"/>
</dbReference>
<keyword evidence="4" id="KW-1185">Reference proteome</keyword>
<keyword evidence="1 2" id="KW-0732">Signal</keyword>
<feature type="signal peptide" evidence="2">
    <location>
        <begin position="1"/>
        <end position="22"/>
    </location>
</feature>
<reference evidence="3" key="1">
    <citation type="submission" date="2023-06" db="EMBL/GenBank/DDBJ databases">
        <authorList>
            <consortium name="Lawrence Berkeley National Laboratory"/>
            <person name="Ahrendt S."/>
            <person name="Sahu N."/>
            <person name="Indic B."/>
            <person name="Wong-Bajracharya J."/>
            <person name="Merenyi Z."/>
            <person name="Ke H.-M."/>
            <person name="Monk M."/>
            <person name="Kocsube S."/>
            <person name="Drula E."/>
            <person name="Lipzen A."/>
            <person name="Balint B."/>
            <person name="Henrissat B."/>
            <person name="Andreopoulos B."/>
            <person name="Martin F.M."/>
            <person name="Harder C.B."/>
            <person name="Rigling D."/>
            <person name="Ford K.L."/>
            <person name="Foster G.D."/>
            <person name="Pangilinan J."/>
            <person name="Papanicolaou A."/>
            <person name="Barry K."/>
            <person name="LaButti K."/>
            <person name="Viragh M."/>
            <person name="Koriabine M."/>
            <person name="Yan M."/>
            <person name="Riley R."/>
            <person name="Champramary S."/>
            <person name="Plett K.L."/>
            <person name="Tsai I.J."/>
            <person name="Slot J."/>
            <person name="Sipos G."/>
            <person name="Plett J."/>
            <person name="Nagy L.G."/>
            <person name="Grigoriev I.V."/>
        </authorList>
    </citation>
    <scope>NUCLEOTIDE SEQUENCE</scope>
    <source>
        <strain evidence="3">HWK02</strain>
    </source>
</reference>
<dbReference type="Gene3D" id="3.40.190.10">
    <property type="entry name" value="Periplasmic binding protein-like II"/>
    <property type="match status" value="2"/>
</dbReference>
<accession>A0AA39Q785</accession>
<proteinExistence type="predicted"/>
<dbReference type="EMBL" id="JAUEPU010000016">
    <property type="protein sequence ID" value="KAK0496193.1"/>
    <property type="molecule type" value="Genomic_DNA"/>
</dbReference>
<organism evidence="3 4">
    <name type="scientific">Armillaria luteobubalina</name>
    <dbReference type="NCBI Taxonomy" id="153913"/>
    <lineage>
        <taxon>Eukaryota</taxon>
        <taxon>Fungi</taxon>
        <taxon>Dikarya</taxon>
        <taxon>Basidiomycota</taxon>
        <taxon>Agaricomycotina</taxon>
        <taxon>Agaricomycetes</taxon>
        <taxon>Agaricomycetidae</taxon>
        <taxon>Agaricales</taxon>
        <taxon>Marasmiineae</taxon>
        <taxon>Physalacriaceae</taxon>
        <taxon>Armillaria</taxon>
    </lineage>
</organism>
<name>A0AA39Q785_9AGAR</name>
<feature type="chain" id="PRO_5041306458" description="Periplasmic binding protein-like II" evidence="2">
    <location>
        <begin position="23"/>
        <end position="370"/>
    </location>
</feature>
<dbReference type="AlphaFoldDB" id="A0AA39Q785"/>
<evidence type="ECO:0000256" key="1">
    <source>
        <dbReference type="ARBA" id="ARBA00022729"/>
    </source>
</evidence>
<evidence type="ECO:0000256" key="2">
    <source>
        <dbReference type="SAM" id="SignalP"/>
    </source>
</evidence>
<dbReference type="PANTHER" id="PTHR30006:SF2">
    <property type="entry name" value="ABC TRANSPORTER SUBSTRATE-BINDING PROTEIN"/>
    <property type="match status" value="1"/>
</dbReference>
<evidence type="ECO:0000313" key="3">
    <source>
        <dbReference type="EMBL" id="KAK0496193.1"/>
    </source>
</evidence>
<dbReference type="PANTHER" id="PTHR30006">
    <property type="entry name" value="THIAMINE-BINDING PERIPLASMIC PROTEIN-RELATED"/>
    <property type="match status" value="1"/>
</dbReference>
<dbReference type="SUPFAM" id="SSF53850">
    <property type="entry name" value="Periplasmic binding protein-like II"/>
    <property type="match status" value="1"/>
</dbReference>
<sequence length="370" mass="41210">MRFYSLLFAISLLSGSVASAAAVAVKRECASEETLSLDELYDLAIAEGGQLVVKAGGDEKDQQASTVQAFQEKFPKINITLTVDLSKYHDSVIDRSLNQTGLAGTDVAHLQTLHDFIRWKEEGHLLSYKPAGWDQIPDNIKDADDATYLGIVYFLFTNNFAMSKTNVSEAPTEFLGYLDPKWKGKIVSTYPNDDDAVLFEFFKIQQTHGWDAIYDFIAQDVQWVRGTATPGAILLADDNDRAVSFTTGSSFTNGSSGGLFQQLPESDFSHSIIWPQRAAIFETAEHPNAAKLYLNWLISEEYQASLGGWSVRNDIPQQDGLKPLSEYSGQLDPPAFEQFMVDRELVERFRFQFEQLIGTAQGLSPLDDDL</sequence>
<comment type="caution">
    <text evidence="3">The sequence shown here is derived from an EMBL/GenBank/DDBJ whole genome shotgun (WGS) entry which is preliminary data.</text>
</comment>
<protein>
    <recommendedName>
        <fullName evidence="5">Periplasmic binding protein-like II</fullName>
    </recommendedName>
</protein>
<gene>
    <name evidence="3" type="ORF">EDD18DRAFT_1463310</name>
</gene>
<evidence type="ECO:0000313" key="4">
    <source>
        <dbReference type="Proteomes" id="UP001175228"/>
    </source>
</evidence>